<dbReference type="GO" id="GO:0004525">
    <property type="term" value="F:ribonuclease III activity"/>
    <property type="evidence" value="ECO:0007669"/>
    <property type="project" value="InterPro"/>
</dbReference>
<protein>
    <recommendedName>
        <fullName evidence="3">RNase III domain-containing protein</fullName>
    </recommendedName>
</protein>
<evidence type="ECO:0000313" key="1">
    <source>
        <dbReference type="EMBL" id="KAJ8481814.1"/>
    </source>
</evidence>
<evidence type="ECO:0008006" key="3">
    <source>
        <dbReference type="Google" id="ProtNLM"/>
    </source>
</evidence>
<dbReference type="AlphaFoldDB" id="A0AAD7TVU5"/>
<gene>
    <name evidence="1" type="ORF">ONZ51_g5757</name>
</gene>
<sequence>MPIPTAPALPGDALLEIFVHPASIPANQQTDPNNKFSDGRRLAFLGQKMTELAYMDAMSEKWPNVQAIQLQTLVNSTIHGFMEKCVNAYRWKERVRGFPQNVDILHDHEEAYRLFRAYAGAVYVEHGYDILKSWIKDLTLL</sequence>
<comment type="caution">
    <text evidence="1">The sequence shown here is derived from an EMBL/GenBank/DDBJ whole genome shotgun (WGS) entry which is preliminary data.</text>
</comment>
<dbReference type="InterPro" id="IPR036389">
    <property type="entry name" value="RNase_III_sf"/>
</dbReference>
<dbReference type="Proteomes" id="UP001215151">
    <property type="component" value="Unassembled WGS sequence"/>
</dbReference>
<organism evidence="1 2">
    <name type="scientific">Trametes cubensis</name>
    <dbReference type="NCBI Taxonomy" id="1111947"/>
    <lineage>
        <taxon>Eukaryota</taxon>
        <taxon>Fungi</taxon>
        <taxon>Dikarya</taxon>
        <taxon>Basidiomycota</taxon>
        <taxon>Agaricomycotina</taxon>
        <taxon>Agaricomycetes</taxon>
        <taxon>Polyporales</taxon>
        <taxon>Polyporaceae</taxon>
        <taxon>Trametes</taxon>
    </lineage>
</organism>
<dbReference type="EMBL" id="JAPEVG010000128">
    <property type="protein sequence ID" value="KAJ8481814.1"/>
    <property type="molecule type" value="Genomic_DNA"/>
</dbReference>
<dbReference type="Gene3D" id="1.10.1520.10">
    <property type="entry name" value="Ribonuclease III domain"/>
    <property type="match status" value="1"/>
</dbReference>
<dbReference type="SUPFAM" id="SSF69065">
    <property type="entry name" value="RNase III domain-like"/>
    <property type="match status" value="1"/>
</dbReference>
<name>A0AAD7TVU5_9APHY</name>
<accession>A0AAD7TVU5</accession>
<reference evidence="1" key="1">
    <citation type="submission" date="2022-11" db="EMBL/GenBank/DDBJ databases">
        <title>Genome Sequence of Cubamyces cubensis.</title>
        <authorList>
            <person name="Buettner E."/>
        </authorList>
    </citation>
    <scope>NUCLEOTIDE SEQUENCE</scope>
    <source>
        <strain evidence="1">MPL-01</strain>
    </source>
</reference>
<dbReference type="GO" id="GO:0006396">
    <property type="term" value="P:RNA processing"/>
    <property type="evidence" value="ECO:0007669"/>
    <property type="project" value="InterPro"/>
</dbReference>
<keyword evidence="2" id="KW-1185">Reference proteome</keyword>
<evidence type="ECO:0000313" key="2">
    <source>
        <dbReference type="Proteomes" id="UP001215151"/>
    </source>
</evidence>
<proteinExistence type="predicted"/>